<dbReference type="Proteomes" id="UP000526302">
    <property type="component" value="Unassembled WGS sequence"/>
</dbReference>
<keyword evidence="1" id="KW-1133">Transmembrane helix</keyword>
<dbReference type="EMBL" id="JAAZKV010000011">
    <property type="protein sequence ID" value="NMA44459.1"/>
    <property type="molecule type" value="Genomic_DNA"/>
</dbReference>
<evidence type="ECO:0000313" key="2">
    <source>
        <dbReference type="EMBL" id="NMA44459.1"/>
    </source>
</evidence>
<sequence length="236" mass="26854">MGFVINLISRRKVIYPFFVIMICLVILTLIFLFFFTKPLEVYDSSISVSGENLILTLGVENVSNHLVKDIEVVVLFGGEKKFFKLKPENNFLLPGETYSGLYEVPIVDSNLYDVVVQSPFNRPAKLFFELEESTLKPVRVDVLLPENMVVGKKYDVVYKLCNVSNNNLHDVSWLETVDKRYFSGDYFLKTISLNVNECINLYSTLTPIKSGESRISFLLKVGALEQKLSQEVVVGE</sequence>
<reference evidence="2 3" key="1">
    <citation type="journal article" date="2020" name="Biotechnol. Biofuels">
        <title>New insights from the biogas microbiome by comprehensive genome-resolved metagenomics of nearly 1600 species originating from multiple anaerobic digesters.</title>
        <authorList>
            <person name="Campanaro S."/>
            <person name="Treu L."/>
            <person name="Rodriguez-R L.M."/>
            <person name="Kovalovszki A."/>
            <person name="Ziels R.M."/>
            <person name="Maus I."/>
            <person name="Zhu X."/>
            <person name="Kougias P.G."/>
            <person name="Basile A."/>
            <person name="Luo G."/>
            <person name="Schluter A."/>
            <person name="Konstantinidis K.T."/>
            <person name="Angelidaki I."/>
        </authorList>
    </citation>
    <scope>NUCLEOTIDE SEQUENCE [LARGE SCALE GENOMIC DNA]</scope>
    <source>
        <strain evidence="2">AS22ysBPME_79</strain>
    </source>
</reference>
<protein>
    <submittedName>
        <fullName evidence="2">Uncharacterized protein</fullName>
    </submittedName>
</protein>
<evidence type="ECO:0000256" key="1">
    <source>
        <dbReference type="SAM" id="Phobius"/>
    </source>
</evidence>
<proteinExistence type="predicted"/>
<organism evidence="2 3">
    <name type="scientific">Candidatus Iainarchaeum sp</name>
    <dbReference type="NCBI Taxonomy" id="3101447"/>
    <lineage>
        <taxon>Archaea</taxon>
        <taxon>Candidatus Iainarchaeota</taxon>
        <taxon>Candidatus Iainarchaeia</taxon>
        <taxon>Candidatus Iainarchaeales</taxon>
        <taxon>Candidatus Iainarchaeaceae</taxon>
        <taxon>Candidatus Iainarchaeum</taxon>
    </lineage>
</organism>
<accession>A0A7K4BZF5</accession>
<keyword evidence="1" id="KW-0812">Transmembrane</keyword>
<feature type="transmembrane region" description="Helical" evidence="1">
    <location>
        <begin position="12"/>
        <end position="35"/>
    </location>
</feature>
<name>A0A7K4BZF5_9ARCH</name>
<gene>
    <name evidence="2" type="ORF">GX950_01440</name>
</gene>
<comment type="caution">
    <text evidence="2">The sequence shown here is derived from an EMBL/GenBank/DDBJ whole genome shotgun (WGS) entry which is preliminary data.</text>
</comment>
<dbReference type="AlphaFoldDB" id="A0A7K4BZF5"/>
<keyword evidence="1" id="KW-0472">Membrane</keyword>
<evidence type="ECO:0000313" key="3">
    <source>
        <dbReference type="Proteomes" id="UP000526302"/>
    </source>
</evidence>